<feature type="region of interest" description="Disordered" evidence="8">
    <location>
        <begin position="415"/>
        <end position="435"/>
    </location>
</feature>
<keyword evidence="7" id="KW-0833">Ubl conjugation pathway</keyword>
<dbReference type="PANTHER" id="PTHR12473:SF18">
    <property type="entry name" value="INACTIVE UBIQUITIN CARBOXYL-TERMINAL HYDROLASE MINDY-4B"/>
    <property type="match status" value="1"/>
</dbReference>
<comment type="subcellular location">
    <subcellularLocation>
        <location evidence="1">Membrane</location>
        <topology evidence="1">Multi-pass membrane protein</topology>
    </subcellularLocation>
</comment>
<evidence type="ECO:0000256" key="8">
    <source>
        <dbReference type="SAM" id="MobiDB-lite"/>
    </source>
</evidence>
<keyword evidence="6 9" id="KW-0472">Membrane</keyword>
<comment type="function">
    <text evidence="7">Hydrolase that can remove 'Lys-48'-linked conjugated ubiquitin from proteins.</text>
</comment>
<dbReference type="Pfam" id="PF25807">
    <property type="entry name" value="Clarin-2"/>
    <property type="match status" value="1"/>
</dbReference>
<keyword evidence="4 9" id="KW-0812">Transmembrane</keyword>
<dbReference type="Pfam" id="PF13898">
    <property type="entry name" value="MINDY-3_4_CD"/>
    <property type="match status" value="2"/>
</dbReference>
<comment type="similarity">
    <text evidence="2">Belongs to the clarin family.</text>
</comment>
<evidence type="ECO:0000256" key="9">
    <source>
        <dbReference type="SAM" id="Phobius"/>
    </source>
</evidence>
<feature type="domain" description="Deubiquitinating enzyme MINDY-3/4 conserved" evidence="10">
    <location>
        <begin position="266"/>
        <end position="727"/>
    </location>
</feature>
<keyword evidence="7" id="KW-0378">Hydrolase</keyword>
<sequence>MPNQQKKIIFCLAGVLSFVCALGVVTALGTPLWIKATILCKTGALLVNASGQELDKFTGELQYGLFHGRGVRQCGLGARPFRFSFFPDLLKAIPVSIHVNVILFSTILTVVTMAGTALFMYNAFGKPFETLHGPLGLYLLSFISGSCGCLVMILFASEVKIHHLSEKIANHEEGTYAYKTQGETYATCFWGGPRSIQMAVQAAIVKYLLFPRKGEDRRPHRNRPPGRREQSHSEVLHDGDWFQVCPALTVGEVTHFTGVFVGSKLQQSLFGNAVRAFSHDWERAHFQFHRPFSDLAFALEVEKGGPRSIQMAVQAAIVKYLLFPRKGEDRRPHSLRDLSRQQQERALAAVLTDVLWASGAAQKAVVCLVTEDAYVAGAPDHSRGDFTERLQLFEFSEKEAAEKFIRDHSQCTPQDIRAAPPLPYPREGGNTDSPVEKETKADFLKNQKPTVCKKQGIAGCSEATWWVVRALQFPSGSGSSGFVLLPEGPGPARSDGKVNKLIPKGRLVRLRRGLPDGRSACTLDPGRLESRRRSSRAAGGRWTLASSGEAWGLFRGEGSRGVLLFLFSLILSRTLERLQKDLDATTSHLLQPSAGGFLCRQALLNLILTGRASPHVFNGCQQGKAQEPLHGVLARSEVGYLQWGEGTSAGDRPSQVGSMLKTPVFPVWLCNISGKCSVLFCTNRQLLSDWKAERVFHLLFYSGQPLQKRPLHLTHGECVEYVKSFNIPLLVLGGGGYTVRNVARCWTYETSLLVEEVISEGLPYSEYFEYFAPDFTLHPDVSTRIENQNSRQYLDQICQTIFENLKMLNHAPSVQIHDVPADLLTCDRTDEADAEERGPEENYSRPVPFSSSELPLARLGLHTGSLPLPPQDMQGRRTLARPVQVPGLADHHPVETLQGTSSYHAAVAQEASVVRG</sequence>
<name>A0AA41MX80_SCICA</name>
<dbReference type="InterPro" id="IPR025257">
    <property type="entry name" value="MINDY-3/4_CD"/>
</dbReference>
<keyword evidence="12" id="KW-1185">Reference proteome</keyword>
<proteinExistence type="inferred from homology"/>
<dbReference type="InterPro" id="IPR037138">
    <property type="entry name" value="His_deacetylse_dom_sf"/>
</dbReference>
<evidence type="ECO:0000313" key="11">
    <source>
        <dbReference type="EMBL" id="MBZ3879799.1"/>
    </source>
</evidence>
<keyword evidence="5 9" id="KW-1133">Transmembrane helix</keyword>
<evidence type="ECO:0000256" key="1">
    <source>
        <dbReference type="ARBA" id="ARBA00004141"/>
    </source>
</evidence>
<dbReference type="SUPFAM" id="SSF52768">
    <property type="entry name" value="Arginase/deacetylase"/>
    <property type="match status" value="1"/>
</dbReference>
<comment type="catalytic activity">
    <reaction evidence="7">
        <text>Thiol-dependent hydrolysis of ester, thioester, amide, peptide and isopeptide bonds formed by the C-terminal Gly of ubiquitin (a 76-residue protein attached to proteins as an intracellular targeting signal).</text>
        <dbReference type="EC" id="3.4.19.12"/>
    </reaction>
</comment>
<evidence type="ECO:0000256" key="7">
    <source>
        <dbReference type="RuleBase" id="RU367088"/>
    </source>
</evidence>
<dbReference type="InterPro" id="IPR026748">
    <property type="entry name" value="Clarin"/>
</dbReference>
<evidence type="ECO:0000256" key="6">
    <source>
        <dbReference type="ARBA" id="ARBA00023136"/>
    </source>
</evidence>
<dbReference type="InterPro" id="IPR039785">
    <property type="entry name" value="MINY3/4"/>
</dbReference>
<comment type="similarity">
    <text evidence="3 7">Belongs to the MINDY deubiquitinase family. FAM188 subfamily.</text>
</comment>
<dbReference type="EMBL" id="JAATJV010370141">
    <property type="protein sequence ID" value="MBZ3879799.1"/>
    <property type="molecule type" value="Genomic_DNA"/>
</dbReference>
<evidence type="ECO:0000313" key="12">
    <source>
        <dbReference type="Proteomes" id="UP001166674"/>
    </source>
</evidence>
<keyword evidence="7" id="KW-0645">Protease</keyword>
<dbReference type="GO" id="GO:0006508">
    <property type="term" value="P:proteolysis"/>
    <property type="evidence" value="ECO:0007669"/>
    <property type="project" value="UniProtKB-KW"/>
</dbReference>
<dbReference type="GO" id="GO:0071108">
    <property type="term" value="P:protein K48-linked deubiquitination"/>
    <property type="evidence" value="ECO:0007669"/>
    <property type="project" value="InterPro"/>
</dbReference>
<comment type="caution">
    <text evidence="11">The sequence shown here is derived from an EMBL/GenBank/DDBJ whole genome shotgun (WGS) entry which is preliminary data.</text>
</comment>
<evidence type="ECO:0000256" key="3">
    <source>
        <dbReference type="ARBA" id="ARBA00011074"/>
    </source>
</evidence>
<evidence type="ECO:0000256" key="5">
    <source>
        <dbReference type="ARBA" id="ARBA00022989"/>
    </source>
</evidence>
<dbReference type="GO" id="GO:0004843">
    <property type="term" value="F:cysteine-type deubiquitinase activity"/>
    <property type="evidence" value="ECO:0007669"/>
    <property type="project" value="UniProtKB-UniRule"/>
</dbReference>
<dbReference type="SMART" id="SM01174">
    <property type="entry name" value="DUF4205"/>
    <property type="match status" value="1"/>
</dbReference>
<dbReference type="GO" id="GO:1990380">
    <property type="term" value="F:K48-linked deubiquitinase activity"/>
    <property type="evidence" value="ECO:0007669"/>
    <property type="project" value="UniProtKB-UniRule"/>
</dbReference>
<dbReference type="Proteomes" id="UP001166674">
    <property type="component" value="Unassembled WGS sequence"/>
</dbReference>
<evidence type="ECO:0000256" key="4">
    <source>
        <dbReference type="ARBA" id="ARBA00022692"/>
    </source>
</evidence>
<keyword evidence="7" id="KW-0788">Thiol protease</keyword>
<dbReference type="PANTHER" id="PTHR12473">
    <property type="entry name" value="UBIQUITIN CARBOXYL-TERMINAL HYDROLASE MINDY-4-RELATED"/>
    <property type="match status" value="1"/>
</dbReference>
<evidence type="ECO:0000256" key="2">
    <source>
        <dbReference type="ARBA" id="ARBA00005787"/>
    </source>
</evidence>
<gene>
    <name evidence="11" type="ORF">SUZIE_154745</name>
</gene>
<organism evidence="11 12">
    <name type="scientific">Sciurus carolinensis</name>
    <name type="common">Eastern gray squirrel</name>
    <dbReference type="NCBI Taxonomy" id="30640"/>
    <lineage>
        <taxon>Eukaryota</taxon>
        <taxon>Metazoa</taxon>
        <taxon>Chordata</taxon>
        <taxon>Craniata</taxon>
        <taxon>Vertebrata</taxon>
        <taxon>Euteleostomi</taxon>
        <taxon>Mammalia</taxon>
        <taxon>Eutheria</taxon>
        <taxon>Euarchontoglires</taxon>
        <taxon>Glires</taxon>
        <taxon>Rodentia</taxon>
        <taxon>Sciuromorpha</taxon>
        <taxon>Sciuridae</taxon>
        <taxon>Sciurinae</taxon>
        <taxon>Sciurini</taxon>
        <taxon>Sciurus</taxon>
    </lineage>
</organism>
<evidence type="ECO:0000259" key="10">
    <source>
        <dbReference type="SMART" id="SM01174"/>
    </source>
</evidence>
<reference evidence="11" key="1">
    <citation type="submission" date="2020-03" db="EMBL/GenBank/DDBJ databases">
        <title>Studies in the Genomics of Life Span.</title>
        <authorList>
            <person name="Glass D."/>
        </authorList>
    </citation>
    <scope>NUCLEOTIDE SEQUENCE</scope>
    <source>
        <strain evidence="11">SUZIE</strain>
        <tissue evidence="11">Muscle</tissue>
    </source>
</reference>
<dbReference type="EC" id="3.4.19.12" evidence="7"/>
<feature type="transmembrane region" description="Helical" evidence="9">
    <location>
        <begin position="97"/>
        <end position="123"/>
    </location>
</feature>
<dbReference type="Gene3D" id="3.40.800.20">
    <property type="entry name" value="Histone deacetylase domain"/>
    <property type="match status" value="1"/>
</dbReference>
<feature type="transmembrane region" description="Helical" evidence="9">
    <location>
        <begin position="135"/>
        <end position="156"/>
    </location>
</feature>
<protein>
    <recommendedName>
        <fullName evidence="7">Ubiquitin carboxyl-terminal hydrolase MINDY</fullName>
        <ecNumber evidence="7">3.4.19.12</ecNumber>
    </recommendedName>
</protein>
<accession>A0AA41MX80</accession>
<dbReference type="InterPro" id="IPR023696">
    <property type="entry name" value="Ureohydrolase_dom_sf"/>
</dbReference>
<dbReference type="AlphaFoldDB" id="A0AA41MX80"/>